<feature type="domain" description="Flavin reductase like" evidence="2">
    <location>
        <begin position="27"/>
        <end position="174"/>
    </location>
</feature>
<dbReference type="PANTHER" id="PTHR30466">
    <property type="entry name" value="FLAVIN REDUCTASE"/>
    <property type="match status" value="1"/>
</dbReference>
<dbReference type="GO" id="GO:0042602">
    <property type="term" value="F:riboflavin reductase (NADPH) activity"/>
    <property type="evidence" value="ECO:0007669"/>
    <property type="project" value="TreeGrafter"/>
</dbReference>
<protein>
    <submittedName>
        <fullName evidence="3">Flavin reductase family protein</fullName>
    </submittedName>
</protein>
<dbReference type="InterPro" id="IPR050268">
    <property type="entry name" value="NADH-dep_flavin_reductase"/>
</dbReference>
<dbReference type="AlphaFoldDB" id="A0A7X0RFV5"/>
<reference evidence="3 4" key="1">
    <citation type="submission" date="2020-08" db="EMBL/GenBank/DDBJ databases">
        <authorList>
            <person name="Seo M.-J."/>
        </authorList>
    </citation>
    <scope>NUCLEOTIDE SEQUENCE [LARGE SCALE GENOMIC DNA]</scope>
    <source>
        <strain evidence="3 4">KIGAM211</strain>
    </source>
</reference>
<dbReference type="SMART" id="SM00903">
    <property type="entry name" value="Flavin_Reduct"/>
    <property type="match status" value="1"/>
</dbReference>
<dbReference type="Pfam" id="PF01613">
    <property type="entry name" value="Flavin_Reduct"/>
    <property type="match status" value="1"/>
</dbReference>
<evidence type="ECO:0000256" key="1">
    <source>
        <dbReference type="ARBA" id="ARBA00023002"/>
    </source>
</evidence>
<organism evidence="3 4">
    <name type="scientific">Nocardioides luti</name>
    <dbReference type="NCBI Taxonomy" id="2761101"/>
    <lineage>
        <taxon>Bacteria</taxon>
        <taxon>Bacillati</taxon>
        <taxon>Actinomycetota</taxon>
        <taxon>Actinomycetes</taxon>
        <taxon>Propionibacteriales</taxon>
        <taxon>Nocardioidaceae</taxon>
        <taxon>Nocardioides</taxon>
    </lineage>
</organism>
<name>A0A7X0RFV5_9ACTN</name>
<dbReference type="GO" id="GO:0010181">
    <property type="term" value="F:FMN binding"/>
    <property type="evidence" value="ECO:0007669"/>
    <property type="project" value="InterPro"/>
</dbReference>
<dbReference type="SUPFAM" id="SSF50475">
    <property type="entry name" value="FMN-binding split barrel"/>
    <property type="match status" value="1"/>
</dbReference>
<sequence length="177" mass="19246">MPSDISTKAMLSGMPVAELQSGFRDAFGRVAATVGVLGVRDHDGRVLGMTATAISALSNEPPSLVAMVNNQNATARLIRERKQFTVTFLAAGSEELASQLSQPGQSKVIGEEHLEHPPGWPMPVLRDVTASMACELDTRFEQFTHDILVGRITHVRTSHGPADPLLYLERRFLRLSA</sequence>
<evidence type="ECO:0000259" key="2">
    <source>
        <dbReference type="SMART" id="SM00903"/>
    </source>
</evidence>
<dbReference type="RefSeq" id="WP_185252679.1">
    <property type="nucleotide sequence ID" value="NZ_JACKXE010000001.1"/>
</dbReference>
<proteinExistence type="predicted"/>
<dbReference type="InterPro" id="IPR002563">
    <property type="entry name" value="Flavin_Rdtase-like_dom"/>
</dbReference>
<dbReference type="InterPro" id="IPR012349">
    <property type="entry name" value="Split_barrel_FMN-bd"/>
</dbReference>
<dbReference type="EMBL" id="JACKXE010000001">
    <property type="protein sequence ID" value="MBB6627531.1"/>
    <property type="molecule type" value="Genomic_DNA"/>
</dbReference>
<keyword evidence="1" id="KW-0560">Oxidoreductase</keyword>
<dbReference type="Proteomes" id="UP000523955">
    <property type="component" value="Unassembled WGS sequence"/>
</dbReference>
<dbReference type="Gene3D" id="2.30.110.10">
    <property type="entry name" value="Electron Transport, Fmn-binding Protein, Chain A"/>
    <property type="match status" value="1"/>
</dbReference>
<dbReference type="GO" id="GO:0006208">
    <property type="term" value="P:pyrimidine nucleobase catabolic process"/>
    <property type="evidence" value="ECO:0007669"/>
    <property type="project" value="TreeGrafter"/>
</dbReference>
<gene>
    <name evidence="3" type="ORF">H5V45_09365</name>
</gene>
<dbReference type="PANTHER" id="PTHR30466:SF1">
    <property type="entry name" value="FMN REDUCTASE (NADH) RUTF"/>
    <property type="match status" value="1"/>
</dbReference>
<accession>A0A7X0RFV5</accession>
<comment type="caution">
    <text evidence="3">The sequence shown here is derived from an EMBL/GenBank/DDBJ whole genome shotgun (WGS) entry which is preliminary data.</text>
</comment>
<keyword evidence="4" id="KW-1185">Reference proteome</keyword>
<evidence type="ECO:0000313" key="3">
    <source>
        <dbReference type="EMBL" id="MBB6627531.1"/>
    </source>
</evidence>
<evidence type="ECO:0000313" key="4">
    <source>
        <dbReference type="Proteomes" id="UP000523955"/>
    </source>
</evidence>